<protein>
    <submittedName>
        <fullName evidence="2">Uncharacterized protein</fullName>
    </submittedName>
</protein>
<dbReference type="InParanoid" id="A0A218YYP3"/>
<dbReference type="Proteomes" id="UP000242519">
    <property type="component" value="Unassembled WGS sequence"/>
</dbReference>
<dbReference type="EMBL" id="MZNU01000322">
    <property type="protein sequence ID" value="OWP00463.1"/>
    <property type="molecule type" value="Genomic_DNA"/>
</dbReference>
<evidence type="ECO:0000313" key="2">
    <source>
        <dbReference type="EMBL" id="OWP00463.1"/>
    </source>
</evidence>
<evidence type="ECO:0000313" key="3">
    <source>
        <dbReference type="Proteomes" id="UP000242519"/>
    </source>
</evidence>
<keyword evidence="3" id="KW-1185">Reference proteome</keyword>
<sequence length="133" mass="14447">MAAHPDSTVYTDSSGSVAVPGTAAPQDSGEQEAGMVFTWMSEAGDTCRCPALMPQVSLPDVTTIPWMVPKRPPHHHVLMYHVTARSPGAEMQAPERQANNRSSLQSQFDGQQSDASMSEYRVPKGPFGTDMLW</sequence>
<name>A0A218YYP3_9HELO</name>
<evidence type="ECO:0000256" key="1">
    <source>
        <dbReference type="SAM" id="MobiDB-lite"/>
    </source>
</evidence>
<feature type="compositionally biased region" description="Polar residues" evidence="1">
    <location>
        <begin position="97"/>
        <end position="116"/>
    </location>
</feature>
<proteinExistence type="predicted"/>
<reference evidence="2 3" key="1">
    <citation type="submission" date="2017-04" db="EMBL/GenBank/DDBJ databases">
        <title>Draft genome sequence of Marssonina coronaria NL1: causal agent of apple blotch.</title>
        <authorList>
            <person name="Cheng Q."/>
        </authorList>
    </citation>
    <scope>NUCLEOTIDE SEQUENCE [LARGE SCALE GENOMIC DNA]</scope>
    <source>
        <strain evidence="2 3">NL1</strain>
    </source>
</reference>
<dbReference type="AlphaFoldDB" id="A0A218YYP3"/>
<organism evidence="2 3">
    <name type="scientific">Diplocarpon coronariae</name>
    <dbReference type="NCBI Taxonomy" id="2795749"/>
    <lineage>
        <taxon>Eukaryota</taxon>
        <taxon>Fungi</taxon>
        <taxon>Dikarya</taxon>
        <taxon>Ascomycota</taxon>
        <taxon>Pezizomycotina</taxon>
        <taxon>Leotiomycetes</taxon>
        <taxon>Helotiales</taxon>
        <taxon>Drepanopezizaceae</taxon>
        <taxon>Diplocarpon</taxon>
    </lineage>
</organism>
<accession>A0A218YYP3</accession>
<gene>
    <name evidence="2" type="ORF">B2J93_774</name>
</gene>
<comment type="caution">
    <text evidence="2">The sequence shown here is derived from an EMBL/GenBank/DDBJ whole genome shotgun (WGS) entry which is preliminary data.</text>
</comment>
<feature type="region of interest" description="Disordered" evidence="1">
    <location>
        <begin position="87"/>
        <end position="133"/>
    </location>
</feature>
<feature type="region of interest" description="Disordered" evidence="1">
    <location>
        <begin position="1"/>
        <end position="34"/>
    </location>
</feature>